<name>A0A6L6JIH2_9RHOB</name>
<dbReference type="InterPro" id="IPR019282">
    <property type="entry name" value="Glycoamylase-like_cons_dom"/>
</dbReference>
<dbReference type="RefSeq" id="WP_155097046.1">
    <property type="nucleotide sequence ID" value="NZ_WMIE01000019.1"/>
</dbReference>
<dbReference type="OrthoDB" id="5937621at2"/>
<dbReference type="Proteomes" id="UP000478183">
    <property type="component" value="Unassembled WGS sequence"/>
</dbReference>
<feature type="region of interest" description="Disordered" evidence="1">
    <location>
        <begin position="415"/>
        <end position="447"/>
    </location>
</feature>
<dbReference type="Gene3D" id="1.50.10.140">
    <property type="match status" value="1"/>
</dbReference>
<feature type="domain" description="Glycoamylase-like" evidence="2">
    <location>
        <begin position="184"/>
        <end position="395"/>
    </location>
</feature>
<feature type="compositionally biased region" description="Pro residues" evidence="1">
    <location>
        <begin position="419"/>
        <end position="436"/>
    </location>
</feature>
<evidence type="ECO:0000259" key="2">
    <source>
        <dbReference type="Pfam" id="PF10091"/>
    </source>
</evidence>
<evidence type="ECO:0000313" key="3">
    <source>
        <dbReference type="EMBL" id="MTH79691.1"/>
    </source>
</evidence>
<reference evidence="3 4" key="1">
    <citation type="submission" date="2019-11" db="EMBL/GenBank/DDBJ databases">
        <authorList>
            <person name="Dong K."/>
        </authorList>
    </citation>
    <scope>NUCLEOTIDE SEQUENCE [LARGE SCALE GENOMIC DNA]</scope>
    <source>
        <strain evidence="3 4">NBRC 111993</strain>
    </source>
</reference>
<accession>A0A6L6JIH2</accession>
<dbReference type="AlphaFoldDB" id="A0A6L6JIH2"/>
<protein>
    <submittedName>
        <fullName evidence="3">Beta-glucosidase</fullName>
    </submittedName>
</protein>
<sequence>MANVIRGLDDAALRDRVAQATALYFLDWSHPVSGMARERSAGDFGYDVAETVCTGGTGFGLLAQIVAVERGWRPRREVLDRLERILGFLETADRFHGVYPHFLNGTTGRVLPFMVGDDGGDLVETAFLMLGLLGAAAYFREEPSLGTRIQTLFDAVEWTAHLREDGAVMWHRHPDRAWTPKSLPIRGWNEAFPVFVLGTGSLSHPLPTSSYHQSWAMAPAFRNGQTYGGMVLPLGLDWGGPLFLSQYPFLGIDPRGLRDAYADYGEQARIHALINRYHCLQNPHGWKGYGATLWGLTASDDPTGYVAHSPTEDTGVITPTAALGSFPFAPHEAMPVLRHLHDDLGAQIWGEAGFVDAFSPSHDWTAESRLAVDQAPIVIGLENYRSGLIWRLVSARPEIRRGLGALGFTAPYLTTGTAPEPPCPEPQQPLEMPPPTMSDQAMRPLPL</sequence>
<evidence type="ECO:0000313" key="4">
    <source>
        <dbReference type="Proteomes" id="UP000478183"/>
    </source>
</evidence>
<keyword evidence="4" id="KW-1185">Reference proteome</keyword>
<comment type="caution">
    <text evidence="3">The sequence shown here is derived from an EMBL/GenBank/DDBJ whole genome shotgun (WGS) entry which is preliminary data.</text>
</comment>
<gene>
    <name evidence="3" type="ORF">GL286_18425</name>
</gene>
<proteinExistence type="predicted"/>
<organism evidence="3 4">
    <name type="scientific">Paracoccus aestuariivivens</name>
    <dbReference type="NCBI Taxonomy" id="1820333"/>
    <lineage>
        <taxon>Bacteria</taxon>
        <taxon>Pseudomonadati</taxon>
        <taxon>Pseudomonadota</taxon>
        <taxon>Alphaproteobacteria</taxon>
        <taxon>Rhodobacterales</taxon>
        <taxon>Paracoccaceae</taxon>
        <taxon>Paracoccus</taxon>
    </lineage>
</organism>
<dbReference type="EMBL" id="WMIE01000019">
    <property type="protein sequence ID" value="MTH79691.1"/>
    <property type="molecule type" value="Genomic_DNA"/>
</dbReference>
<dbReference type="Pfam" id="PF10091">
    <property type="entry name" value="Glycoamylase"/>
    <property type="match status" value="1"/>
</dbReference>
<evidence type="ECO:0000256" key="1">
    <source>
        <dbReference type="SAM" id="MobiDB-lite"/>
    </source>
</evidence>